<dbReference type="Proteomes" id="UP001152795">
    <property type="component" value="Unassembled WGS sequence"/>
</dbReference>
<gene>
    <name evidence="2" type="ORF">PACLA_8A052433</name>
</gene>
<feature type="region of interest" description="Disordered" evidence="1">
    <location>
        <begin position="1"/>
        <end position="54"/>
    </location>
</feature>
<organism evidence="2 3">
    <name type="scientific">Paramuricea clavata</name>
    <name type="common">Red gorgonian</name>
    <name type="synonym">Violescent sea-whip</name>
    <dbReference type="NCBI Taxonomy" id="317549"/>
    <lineage>
        <taxon>Eukaryota</taxon>
        <taxon>Metazoa</taxon>
        <taxon>Cnidaria</taxon>
        <taxon>Anthozoa</taxon>
        <taxon>Octocorallia</taxon>
        <taxon>Malacalcyonacea</taxon>
        <taxon>Plexauridae</taxon>
        <taxon>Paramuricea</taxon>
    </lineage>
</organism>
<comment type="caution">
    <text evidence="2">The sequence shown here is derived from an EMBL/GenBank/DDBJ whole genome shotgun (WGS) entry which is preliminary data.</text>
</comment>
<keyword evidence="3" id="KW-1185">Reference proteome</keyword>
<accession>A0A7D9M1W1</accession>
<evidence type="ECO:0000256" key="1">
    <source>
        <dbReference type="SAM" id="MobiDB-lite"/>
    </source>
</evidence>
<name>A0A7D9M1W1_PARCT</name>
<dbReference type="EMBL" id="CACRXK020028634">
    <property type="protein sequence ID" value="CAB4041630.1"/>
    <property type="molecule type" value="Genomic_DNA"/>
</dbReference>
<proteinExistence type="predicted"/>
<feature type="non-terminal residue" evidence="2">
    <location>
        <position position="54"/>
    </location>
</feature>
<protein>
    <submittedName>
        <fullName evidence="2">Uncharacterized protein</fullName>
    </submittedName>
</protein>
<feature type="compositionally biased region" description="Polar residues" evidence="1">
    <location>
        <begin position="1"/>
        <end position="12"/>
    </location>
</feature>
<sequence>MNEGSMSLASSSKIEKSKRTDSTPVKTSRAMQRDRRGESSSISPSKENISEVDE</sequence>
<dbReference type="AlphaFoldDB" id="A0A7D9M1W1"/>
<reference evidence="2" key="1">
    <citation type="submission" date="2020-04" db="EMBL/GenBank/DDBJ databases">
        <authorList>
            <person name="Alioto T."/>
            <person name="Alioto T."/>
            <person name="Gomez Garrido J."/>
        </authorList>
    </citation>
    <scope>NUCLEOTIDE SEQUENCE</scope>
    <source>
        <strain evidence="2">A484AB</strain>
    </source>
</reference>
<evidence type="ECO:0000313" key="2">
    <source>
        <dbReference type="EMBL" id="CAB4041630.1"/>
    </source>
</evidence>
<evidence type="ECO:0000313" key="3">
    <source>
        <dbReference type="Proteomes" id="UP001152795"/>
    </source>
</evidence>